<dbReference type="OMA" id="CFVADDC"/>
<dbReference type="SUPFAM" id="SSF50978">
    <property type="entry name" value="WD40 repeat-like"/>
    <property type="match status" value="1"/>
</dbReference>
<sequence>MSKSLFCYSNDSICVADDKHVQFFAPKNLKKFRVESFTDHRIAGLTITRSAEGSILHVLDVMGNYVEVLLSSISVQRSTTMRRPGSEEVRSKPVVSNRRPVGKTAADSTNPFGAEVLGANFYEVPHSGAATPYGAAGDLRCVVLTTEGLFDLSTTDAATSYVKYLFPKPLSGLVMDVGSRSGVVAVGQRGQRWAYTFPAGPVQSIAAQQTTLSANLESIACHPEEPSVAFGGNRGELLVYPSIYQTHCFSDHWHHTPLHAISFSVDGFSLYTGAGEGVMLVWSMSSYTFRKLGVHLGAIHAVVPNSDDGARLLLPCSDSSLATVDLLRQHVDKSIEGVQWSSAKSCTGLVVTRWMGQEAVILTGLPDVVRVCDPVSQQAFYSLHVRTQLETAAPPPECGIKHVGCIADGKTLVTYEEYGAAALPTALRFWSYDSSTKRHVETQCIYSPHRTAVLSLAVDNVRRRVFTLSKEGAKCWAESSVDTNDATSIAVSGVSKWSCISSTATPSTGVRTLSLSEDGSVCMIADDTVYLYGVGSISAGVRWPLLTRLSQDLSTEALSNVTLDLQVKAVSANNSKVVFVWSLETGELKTQAASTQSVNVTAIAHKSHTASLVCAFADGSVKEVALPSCIPSCTPVASAPAGLLPSNLLHFRHLDGNRFAMVDGVEGYRTLSVQLTMETAEPQESDAARTLANASQAATARLWLADILESAPYTAPPASSLLHGYLQSLTGV</sequence>
<dbReference type="GO" id="GO:0003723">
    <property type="term" value="F:RNA binding"/>
    <property type="evidence" value="ECO:0007669"/>
    <property type="project" value="InterPro"/>
</dbReference>
<keyword evidence="6" id="KW-0804">Transcription</keyword>
<evidence type="ECO:0000256" key="5">
    <source>
        <dbReference type="ARBA" id="ARBA00022737"/>
    </source>
</evidence>
<dbReference type="InterPro" id="IPR053826">
    <property type="entry name" value="WDR75"/>
</dbReference>
<keyword evidence="7" id="KW-0539">Nucleus</keyword>
<dbReference type="AlphaFoldDB" id="A0A0S4J855"/>
<evidence type="ECO:0000256" key="6">
    <source>
        <dbReference type="ARBA" id="ARBA00023163"/>
    </source>
</evidence>
<dbReference type="EMBL" id="CYKH01001509">
    <property type="protein sequence ID" value="CUG87420.1"/>
    <property type="molecule type" value="Genomic_DNA"/>
</dbReference>
<keyword evidence="4" id="KW-0853">WD repeat</keyword>
<dbReference type="GO" id="GO:0006364">
    <property type="term" value="P:rRNA processing"/>
    <property type="evidence" value="ECO:0007669"/>
    <property type="project" value="UniProtKB-KW"/>
</dbReference>
<reference evidence="10" key="1">
    <citation type="submission" date="2015-09" db="EMBL/GenBank/DDBJ databases">
        <authorList>
            <consortium name="Pathogen Informatics"/>
        </authorList>
    </citation>
    <scope>NUCLEOTIDE SEQUENCE [LARGE SCALE GENOMIC DNA]</scope>
    <source>
        <strain evidence="10">Lake Konstanz</strain>
    </source>
</reference>
<accession>A0A0S4J855</accession>
<dbReference type="Gene3D" id="2.130.10.10">
    <property type="entry name" value="YVTN repeat-like/Quinoprotein amine dehydrogenase"/>
    <property type="match status" value="2"/>
</dbReference>
<keyword evidence="10" id="KW-1185">Reference proteome</keyword>
<keyword evidence="3" id="KW-0698">rRNA processing</keyword>
<evidence type="ECO:0000256" key="3">
    <source>
        <dbReference type="ARBA" id="ARBA00022552"/>
    </source>
</evidence>
<keyword evidence="2" id="KW-0690">Ribosome biogenesis</keyword>
<dbReference type="PANTHER" id="PTHR44215">
    <property type="entry name" value="WD REPEAT-CONTAINING PROTEIN 75"/>
    <property type="match status" value="1"/>
</dbReference>
<evidence type="ECO:0000313" key="10">
    <source>
        <dbReference type="Proteomes" id="UP000051952"/>
    </source>
</evidence>
<evidence type="ECO:0000256" key="8">
    <source>
        <dbReference type="SAM" id="MobiDB-lite"/>
    </source>
</evidence>
<dbReference type="VEuPathDB" id="TriTrypDB:BSAL_09980"/>
<feature type="region of interest" description="Disordered" evidence="8">
    <location>
        <begin position="81"/>
        <end position="107"/>
    </location>
</feature>
<dbReference type="Proteomes" id="UP000051952">
    <property type="component" value="Unassembled WGS sequence"/>
</dbReference>
<dbReference type="InterPro" id="IPR015943">
    <property type="entry name" value="WD40/YVTN_repeat-like_dom_sf"/>
</dbReference>
<protein>
    <recommendedName>
        <fullName evidence="11">WD40 repeat-containing protein</fullName>
    </recommendedName>
</protein>
<evidence type="ECO:0000256" key="2">
    <source>
        <dbReference type="ARBA" id="ARBA00022517"/>
    </source>
</evidence>
<dbReference type="GO" id="GO:0032040">
    <property type="term" value="C:small-subunit processome"/>
    <property type="evidence" value="ECO:0007669"/>
    <property type="project" value="InterPro"/>
</dbReference>
<dbReference type="InterPro" id="IPR036322">
    <property type="entry name" value="WD40_repeat_dom_sf"/>
</dbReference>
<evidence type="ECO:0000313" key="9">
    <source>
        <dbReference type="EMBL" id="CUG87420.1"/>
    </source>
</evidence>
<proteinExistence type="predicted"/>
<evidence type="ECO:0000256" key="1">
    <source>
        <dbReference type="ARBA" id="ARBA00004604"/>
    </source>
</evidence>
<evidence type="ECO:0008006" key="11">
    <source>
        <dbReference type="Google" id="ProtNLM"/>
    </source>
</evidence>
<keyword evidence="5" id="KW-0677">Repeat</keyword>
<evidence type="ECO:0000256" key="7">
    <source>
        <dbReference type="ARBA" id="ARBA00023242"/>
    </source>
</evidence>
<dbReference type="GO" id="GO:2000234">
    <property type="term" value="P:positive regulation of rRNA processing"/>
    <property type="evidence" value="ECO:0007669"/>
    <property type="project" value="TreeGrafter"/>
</dbReference>
<gene>
    <name evidence="9" type="ORF">BSAL_09980</name>
</gene>
<dbReference type="GO" id="GO:0045943">
    <property type="term" value="P:positive regulation of transcription by RNA polymerase I"/>
    <property type="evidence" value="ECO:0007669"/>
    <property type="project" value="InterPro"/>
</dbReference>
<dbReference type="PANTHER" id="PTHR44215:SF1">
    <property type="entry name" value="WD REPEAT-CONTAINING PROTEIN 75"/>
    <property type="match status" value="1"/>
</dbReference>
<name>A0A0S4J855_BODSA</name>
<dbReference type="OrthoDB" id="4096at2759"/>
<evidence type="ECO:0000256" key="4">
    <source>
        <dbReference type="ARBA" id="ARBA00022574"/>
    </source>
</evidence>
<comment type="subcellular location">
    <subcellularLocation>
        <location evidence="1">Nucleus</location>
        <location evidence="1">Nucleolus</location>
    </subcellularLocation>
</comment>
<organism evidence="9 10">
    <name type="scientific">Bodo saltans</name>
    <name type="common">Flagellated protozoan</name>
    <dbReference type="NCBI Taxonomy" id="75058"/>
    <lineage>
        <taxon>Eukaryota</taxon>
        <taxon>Discoba</taxon>
        <taxon>Euglenozoa</taxon>
        <taxon>Kinetoplastea</taxon>
        <taxon>Metakinetoplastina</taxon>
        <taxon>Eubodonida</taxon>
        <taxon>Bodonidae</taxon>
        <taxon>Bodo</taxon>
    </lineage>
</organism>